<keyword evidence="2" id="KW-1185">Reference proteome</keyword>
<reference evidence="1 2" key="1">
    <citation type="submission" date="2016-06" db="EMBL/GenBank/DDBJ databases">
        <authorList>
            <person name="Kjaerup R.B."/>
            <person name="Dalgaard T.S."/>
            <person name="Juul-Madsen H.R."/>
        </authorList>
    </citation>
    <scope>NUCLEOTIDE SEQUENCE [LARGE SCALE GENOMIC DNA]</scope>
</reference>
<evidence type="ECO:0000313" key="1">
    <source>
        <dbReference type="EMBL" id="SMQ50364.1"/>
    </source>
</evidence>
<evidence type="ECO:0008006" key="3">
    <source>
        <dbReference type="Google" id="ProtNLM"/>
    </source>
</evidence>
<accession>A0A1X7RSC7</accession>
<sequence>MVNKDRGKRSALQKLLAMLPPHPDVPKETQTFRLFDLPDELWLRIGKMVIDDAPAINLTLRSSTSATRVIQPPILQTCAALRNELRMEYFRKKITVTVGDTAGLRVYAKLGRYLRAIGPEARRQIRVVCEYARLRLVGRSDRWQRPPPMSKFRYWEWDMMFTPRRTPRRRVYEAHAWEITFL</sequence>
<gene>
    <name evidence="1" type="ORF">ZT3D7_G5517</name>
</gene>
<dbReference type="Proteomes" id="UP000215127">
    <property type="component" value="Chromosome 4"/>
</dbReference>
<evidence type="ECO:0000313" key="2">
    <source>
        <dbReference type="Proteomes" id="UP000215127"/>
    </source>
</evidence>
<dbReference type="AlphaFoldDB" id="A0A1X7RSC7"/>
<name>A0A1X7RSC7_ZYMT9</name>
<protein>
    <recommendedName>
        <fullName evidence="3">F-box domain-containing protein</fullName>
    </recommendedName>
</protein>
<organism evidence="1 2">
    <name type="scientific">Zymoseptoria tritici (strain ST99CH_3D7)</name>
    <dbReference type="NCBI Taxonomy" id="1276538"/>
    <lineage>
        <taxon>Eukaryota</taxon>
        <taxon>Fungi</taxon>
        <taxon>Dikarya</taxon>
        <taxon>Ascomycota</taxon>
        <taxon>Pezizomycotina</taxon>
        <taxon>Dothideomycetes</taxon>
        <taxon>Dothideomycetidae</taxon>
        <taxon>Mycosphaerellales</taxon>
        <taxon>Mycosphaerellaceae</taxon>
        <taxon>Zymoseptoria</taxon>
    </lineage>
</organism>
<proteinExistence type="predicted"/>
<dbReference type="EMBL" id="LT853695">
    <property type="protein sequence ID" value="SMQ50364.1"/>
    <property type="molecule type" value="Genomic_DNA"/>
</dbReference>